<gene>
    <name evidence="2" type="ORF">H257_11290</name>
</gene>
<accession>W4G2R0</accession>
<dbReference type="VEuPathDB" id="FungiDB:H257_11290"/>
<dbReference type="GeneID" id="20813286"/>
<dbReference type="RefSeq" id="XP_009836488.1">
    <property type="nucleotide sequence ID" value="XM_009838186.1"/>
</dbReference>
<feature type="compositionally biased region" description="Basic residues" evidence="1">
    <location>
        <begin position="8"/>
        <end position="17"/>
    </location>
</feature>
<dbReference type="STRING" id="112090.W4G2R0"/>
<name>W4G2R0_APHAT</name>
<organism evidence="2">
    <name type="scientific">Aphanomyces astaci</name>
    <name type="common">Crayfish plague agent</name>
    <dbReference type="NCBI Taxonomy" id="112090"/>
    <lineage>
        <taxon>Eukaryota</taxon>
        <taxon>Sar</taxon>
        <taxon>Stramenopiles</taxon>
        <taxon>Oomycota</taxon>
        <taxon>Saprolegniomycetes</taxon>
        <taxon>Saprolegniales</taxon>
        <taxon>Verrucalvaceae</taxon>
        <taxon>Aphanomyces</taxon>
    </lineage>
</organism>
<evidence type="ECO:0000256" key="1">
    <source>
        <dbReference type="SAM" id="MobiDB-lite"/>
    </source>
</evidence>
<reference evidence="2" key="1">
    <citation type="submission" date="2013-12" db="EMBL/GenBank/DDBJ databases">
        <title>The Genome Sequence of Aphanomyces astaci APO3.</title>
        <authorList>
            <consortium name="The Broad Institute Genomics Platform"/>
            <person name="Russ C."/>
            <person name="Tyler B."/>
            <person name="van West P."/>
            <person name="Dieguez-Uribeondo J."/>
            <person name="Young S.K."/>
            <person name="Zeng Q."/>
            <person name="Gargeya S."/>
            <person name="Fitzgerald M."/>
            <person name="Abouelleil A."/>
            <person name="Alvarado L."/>
            <person name="Chapman S.B."/>
            <person name="Gainer-Dewar J."/>
            <person name="Goldberg J."/>
            <person name="Griggs A."/>
            <person name="Gujja S."/>
            <person name="Hansen M."/>
            <person name="Howarth C."/>
            <person name="Imamovic A."/>
            <person name="Ireland A."/>
            <person name="Larimer J."/>
            <person name="McCowan C."/>
            <person name="Murphy C."/>
            <person name="Pearson M."/>
            <person name="Poon T.W."/>
            <person name="Priest M."/>
            <person name="Roberts A."/>
            <person name="Saif S."/>
            <person name="Shea T."/>
            <person name="Sykes S."/>
            <person name="Wortman J."/>
            <person name="Nusbaum C."/>
            <person name="Birren B."/>
        </authorList>
    </citation>
    <scope>NUCLEOTIDE SEQUENCE [LARGE SCALE GENOMIC DNA]</scope>
    <source>
        <strain evidence="2">APO3</strain>
    </source>
</reference>
<feature type="region of interest" description="Disordered" evidence="1">
    <location>
        <begin position="1"/>
        <end position="24"/>
    </location>
</feature>
<dbReference type="OrthoDB" id="61000at2759"/>
<proteinExistence type="predicted"/>
<dbReference type="AlphaFoldDB" id="W4G2R0"/>
<evidence type="ECO:0000313" key="2">
    <source>
        <dbReference type="EMBL" id="ETV73975.1"/>
    </source>
</evidence>
<dbReference type="EMBL" id="KI913146">
    <property type="protein sequence ID" value="ETV73975.1"/>
    <property type="molecule type" value="Genomic_DNA"/>
</dbReference>
<sequence>MEDEGGGHHPRLVHRQQRASTDGDKDDLLAFFSSKGLQTGNGAAYFKPDVSAYSPGPRTSPPTHSTPPRWPACPWRPPMDVADVVAIVKSVNPAATHDQMVQYLMVSTDRASLNTTEPRGMDLRHRHVPGAPNRGGVWPNYGGVNVGTILRCTMTAAPPAK</sequence>
<protein>
    <submittedName>
        <fullName evidence="2">Uncharacterized protein</fullName>
    </submittedName>
</protein>